<evidence type="ECO:0000256" key="8">
    <source>
        <dbReference type="ARBA" id="ARBA00054940"/>
    </source>
</evidence>
<dbReference type="PANTHER" id="PTHR11067:SF9">
    <property type="entry name" value="INOSINE TRIPHOSPHATE PYROPHOSPHATASE"/>
    <property type="match status" value="1"/>
</dbReference>
<keyword evidence="12" id="KW-0464">Manganese</keyword>
<evidence type="ECO:0000256" key="12">
    <source>
        <dbReference type="HAMAP-Rule" id="MF_03148"/>
    </source>
</evidence>
<dbReference type="STRING" id="1569628.A0A316UZU3"/>
<feature type="binding site" evidence="12">
    <location>
        <position position="170"/>
    </location>
    <ligand>
        <name>ITP</name>
        <dbReference type="ChEBI" id="CHEBI:61402"/>
    </ligand>
</feature>
<evidence type="ECO:0000313" key="14">
    <source>
        <dbReference type="EMBL" id="PWN30820.1"/>
    </source>
</evidence>
<keyword evidence="2 12" id="KW-0963">Cytoplasm</keyword>
<evidence type="ECO:0000313" key="15">
    <source>
        <dbReference type="Proteomes" id="UP000245884"/>
    </source>
</evidence>
<keyword evidence="15" id="KW-1185">Reference proteome</keyword>
<evidence type="ECO:0000256" key="13">
    <source>
        <dbReference type="RuleBase" id="RU003781"/>
    </source>
</evidence>
<evidence type="ECO:0000256" key="7">
    <source>
        <dbReference type="ARBA" id="ARBA00023080"/>
    </source>
</evidence>
<sequence length="191" mass="21117">MAARKQLVFVTGNANKLREVQQILQKTPDFPFTLTNKALDVPEVQGTTIDVAKAKCRSAARQLNGPVITEDTALCFSALGGLPGPYIKDFLGQLGVDRLHLLLAGFEDKKATAVCTFAYCESAEAEPIVFEGKTEGRLVEPRGQNRFGWDPCMEVEGTGKTYAEMDSDEKNKLSHRYKALDQLRDYLTKQA</sequence>
<keyword evidence="5 12" id="KW-0378">Hydrolase</keyword>
<dbReference type="GO" id="GO:0005737">
    <property type="term" value="C:cytoplasm"/>
    <property type="evidence" value="ECO:0007669"/>
    <property type="project" value="UniProtKB-SubCell"/>
</dbReference>
<evidence type="ECO:0000256" key="3">
    <source>
        <dbReference type="ARBA" id="ARBA00022723"/>
    </source>
</evidence>
<comment type="catalytic activity">
    <reaction evidence="12">
        <text>XTP + H2O = XMP + diphosphate + H(+)</text>
        <dbReference type="Rhea" id="RHEA:28610"/>
        <dbReference type="ChEBI" id="CHEBI:15377"/>
        <dbReference type="ChEBI" id="CHEBI:15378"/>
        <dbReference type="ChEBI" id="CHEBI:33019"/>
        <dbReference type="ChEBI" id="CHEBI:57464"/>
        <dbReference type="ChEBI" id="CHEBI:61314"/>
        <dbReference type="EC" id="3.6.1.66"/>
    </reaction>
</comment>
<name>A0A316UZU3_9BASI</name>
<dbReference type="CDD" id="cd00515">
    <property type="entry name" value="HAM1"/>
    <property type="match status" value="1"/>
</dbReference>
<feature type="binding site" evidence="12">
    <location>
        <position position="43"/>
    </location>
    <ligand>
        <name>Mg(2+)</name>
        <dbReference type="ChEBI" id="CHEBI:18420"/>
    </ligand>
</feature>
<dbReference type="OrthoDB" id="6288734at2759"/>
<dbReference type="GO" id="GO:0005634">
    <property type="term" value="C:nucleus"/>
    <property type="evidence" value="ECO:0007669"/>
    <property type="project" value="UniProtKB-SubCell"/>
</dbReference>
<comment type="cofactor">
    <cofactor evidence="12">
        <name>Mg(2+)</name>
        <dbReference type="ChEBI" id="CHEBI:18420"/>
    </cofactor>
    <cofactor evidence="12">
        <name>Mn(2+)</name>
        <dbReference type="ChEBI" id="CHEBI:29035"/>
    </cofactor>
    <text evidence="12">Binds 1 divalent metal cation per subunit; can use either Mg(2+) or Mn(2+).</text>
</comment>
<comment type="catalytic activity">
    <reaction evidence="9">
        <text>ITP + H2O = IMP + diphosphate + H(+)</text>
        <dbReference type="Rhea" id="RHEA:29399"/>
        <dbReference type="ChEBI" id="CHEBI:15377"/>
        <dbReference type="ChEBI" id="CHEBI:15378"/>
        <dbReference type="ChEBI" id="CHEBI:33019"/>
        <dbReference type="ChEBI" id="CHEBI:58053"/>
        <dbReference type="ChEBI" id="CHEBI:61402"/>
        <dbReference type="EC" id="3.6.1.66"/>
    </reaction>
    <physiologicalReaction direction="left-to-right" evidence="9">
        <dbReference type="Rhea" id="RHEA:29400"/>
    </physiologicalReaction>
</comment>
<reference evidence="14 15" key="1">
    <citation type="journal article" date="2018" name="Mol. Biol. Evol.">
        <title>Broad Genomic Sampling Reveals a Smut Pathogenic Ancestry of the Fungal Clade Ustilaginomycotina.</title>
        <authorList>
            <person name="Kijpornyongpan T."/>
            <person name="Mondo S.J."/>
            <person name="Barry K."/>
            <person name="Sandor L."/>
            <person name="Lee J."/>
            <person name="Lipzen A."/>
            <person name="Pangilinan J."/>
            <person name="LaButti K."/>
            <person name="Hainaut M."/>
            <person name="Henrissat B."/>
            <person name="Grigoriev I.V."/>
            <person name="Spatafora J.W."/>
            <person name="Aime M.C."/>
        </authorList>
    </citation>
    <scope>NUCLEOTIDE SEQUENCE [LARGE SCALE GENOMIC DNA]</scope>
    <source>
        <strain evidence="14 15">MCA 5214</strain>
    </source>
</reference>
<comment type="function">
    <text evidence="8">Pyrophosphatase that hydrolyzes the non-canonical purine nucleotides inosine triphosphate (ITP), deoxyinosine triphosphate (dITP) as well as 2'-deoxy-N-6-hydroxylaminopurine triphosphate (dHAPTP) and xanthosine 5'-triphosphate (XTP) to their respective monophosphate derivatives. The enzyme does not distinguish between the deoxy- and ribose forms. Probably excludes non-canonical purines from RNA and DNA precursor pools, thus preventing their incorporation into RNA and DNA and avoiding chromosomal lesions.</text>
</comment>
<keyword evidence="7 12" id="KW-0546">Nucleotide metabolism</keyword>
<feature type="binding site" evidence="12">
    <location>
        <position position="71"/>
    </location>
    <ligand>
        <name>Mg(2+)</name>
        <dbReference type="ChEBI" id="CHEBI:18420"/>
    </ligand>
</feature>
<dbReference type="NCBIfam" id="TIGR00042">
    <property type="entry name" value="RdgB/HAM1 family non-canonical purine NTP pyrophosphatase"/>
    <property type="match status" value="1"/>
</dbReference>
<feature type="binding site" evidence="12">
    <location>
        <position position="55"/>
    </location>
    <ligand>
        <name>ITP</name>
        <dbReference type="ChEBI" id="CHEBI:61402"/>
    </ligand>
</feature>
<dbReference type="GO" id="GO:0009204">
    <property type="term" value="P:deoxyribonucleoside triphosphate catabolic process"/>
    <property type="evidence" value="ECO:0007669"/>
    <property type="project" value="UniProtKB-UniRule"/>
</dbReference>
<gene>
    <name evidence="14" type="ORF">BDZ90DRAFT_215401</name>
</gene>
<keyword evidence="3 12" id="KW-0479">Metal-binding</keyword>
<evidence type="ECO:0000256" key="6">
    <source>
        <dbReference type="ARBA" id="ARBA00022842"/>
    </source>
</evidence>
<feature type="binding site" evidence="12">
    <location>
        <begin position="11"/>
        <end position="16"/>
    </location>
    <ligand>
        <name>ITP</name>
        <dbReference type="ChEBI" id="CHEBI:61402"/>
    </ligand>
</feature>
<dbReference type="Gene3D" id="3.90.950.10">
    <property type="match status" value="1"/>
</dbReference>
<dbReference type="HAMAP" id="MF_03148">
    <property type="entry name" value="HAM1_NTPase"/>
    <property type="match status" value="1"/>
</dbReference>
<dbReference type="FunFam" id="3.90.950.10:FF:000003">
    <property type="entry name" value="Inosine triphosphate pyrophosphatase"/>
    <property type="match status" value="1"/>
</dbReference>
<keyword evidence="6 12" id="KW-0460">Magnesium</keyword>
<comment type="subunit">
    <text evidence="12">Homodimer.</text>
</comment>
<dbReference type="AlphaFoldDB" id="A0A316UZU3"/>
<feature type="binding site" evidence="12">
    <location>
        <begin position="71"/>
        <end position="72"/>
    </location>
    <ligand>
        <name>ITP</name>
        <dbReference type="ChEBI" id="CHEBI:61402"/>
    </ligand>
</feature>
<proteinExistence type="inferred from homology"/>
<dbReference type="GO" id="GO:0046872">
    <property type="term" value="F:metal ion binding"/>
    <property type="evidence" value="ECO:0007669"/>
    <property type="project" value="UniProtKB-KW"/>
</dbReference>
<accession>A0A316UZU3</accession>
<evidence type="ECO:0000256" key="10">
    <source>
        <dbReference type="ARBA" id="ARBA00093255"/>
    </source>
</evidence>
<keyword evidence="12" id="KW-0539">Nucleus</keyword>
<dbReference type="RefSeq" id="XP_025365432.1">
    <property type="nucleotide sequence ID" value="XM_025504227.1"/>
</dbReference>
<dbReference type="PANTHER" id="PTHR11067">
    <property type="entry name" value="INOSINE TRIPHOSPHATE PYROPHOSPHATASE/HAM1 PROTEIN"/>
    <property type="match status" value="1"/>
</dbReference>
<protein>
    <recommendedName>
        <fullName evidence="12">Inosine triphosphate pyrophosphatase</fullName>
        <shortName evidence="12">ITPase</shortName>
        <shortName evidence="12">Inosine triphosphatase</shortName>
        <ecNumber evidence="12">3.6.1.66</ecNumber>
    </recommendedName>
    <alternativeName>
        <fullName evidence="12">Non-canonical purine NTP pyrophosphatase</fullName>
    </alternativeName>
    <alternativeName>
        <fullName evidence="12">Non-standard purine NTP pyrophosphatase</fullName>
    </alternativeName>
    <alternativeName>
        <fullName evidence="12">Nucleoside-triphosphate diphosphatase</fullName>
    </alternativeName>
    <alternativeName>
        <fullName evidence="12">Nucleoside-triphosphate pyrophosphatase</fullName>
        <shortName evidence="12">NTPase</shortName>
    </alternativeName>
    <alternativeName>
        <fullName evidence="12">XTP/dITP diphosphatase</fullName>
    </alternativeName>
</protein>
<feature type="binding site" evidence="12">
    <location>
        <begin position="147"/>
        <end position="150"/>
    </location>
    <ligand>
        <name>ITP</name>
        <dbReference type="ChEBI" id="CHEBI:61402"/>
    </ligand>
</feature>
<dbReference type="EC" id="3.6.1.66" evidence="12"/>
<dbReference type="GO" id="GO:0009117">
    <property type="term" value="P:nucleotide metabolic process"/>
    <property type="evidence" value="ECO:0007669"/>
    <property type="project" value="UniProtKB-KW"/>
</dbReference>
<comment type="catalytic activity">
    <reaction evidence="10">
        <text>dITP + H2O = dIMP + diphosphate + H(+)</text>
        <dbReference type="Rhea" id="RHEA:28342"/>
        <dbReference type="ChEBI" id="CHEBI:15377"/>
        <dbReference type="ChEBI" id="CHEBI:15378"/>
        <dbReference type="ChEBI" id="CHEBI:33019"/>
        <dbReference type="ChEBI" id="CHEBI:61194"/>
        <dbReference type="ChEBI" id="CHEBI:61382"/>
        <dbReference type="EC" id="3.6.1.66"/>
    </reaction>
    <physiologicalReaction direction="left-to-right" evidence="10">
        <dbReference type="Rhea" id="RHEA:28343"/>
    </physiologicalReaction>
</comment>
<dbReference type="GO" id="GO:0036220">
    <property type="term" value="F:ITP diphosphatase activity"/>
    <property type="evidence" value="ECO:0007669"/>
    <property type="project" value="UniProtKB-UniRule"/>
</dbReference>
<evidence type="ECO:0000256" key="11">
    <source>
        <dbReference type="ARBA" id="ARBA00093271"/>
    </source>
</evidence>
<dbReference type="GO" id="GO:0000166">
    <property type="term" value="F:nucleotide binding"/>
    <property type="evidence" value="ECO:0007669"/>
    <property type="project" value="UniProtKB-KW"/>
</dbReference>
<evidence type="ECO:0000256" key="4">
    <source>
        <dbReference type="ARBA" id="ARBA00022741"/>
    </source>
</evidence>
<dbReference type="GO" id="GO:0036222">
    <property type="term" value="F:XTP diphosphatase activity"/>
    <property type="evidence" value="ECO:0007669"/>
    <property type="project" value="UniProtKB-UniRule"/>
</dbReference>
<dbReference type="InterPro" id="IPR027502">
    <property type="entry name" value="ITPase"/>
</dbReference>
<feature type="binding site" evidence="12">
    <location>
        <begin position="175"/>
        <end position="176"/>
    </location>
    <ligand>
        <name>ITP</name>
        <dbReference type="ChEBI" id="CHEBI:61402"/>
    </ligand>
</feature>
<dbReference type="InterPro" id="IPR002637">
    <property type="entry name" value="RdgB/HAM1"/>
</dbReference>
<dbReference type="Proteomes" id="UP000245884">
    <property type="component" value="Unassembled WGS sequence"/>
</dbReference>
<comment type="similarity">
    <text evidence="1 12 13">Belongs to the HAM1 NTPase family.</text>
</comment>
<comment type="subcellular location">
    <subcellularLocation>
        <location evidence="12">Cytoplasm</location>
    </subcellularLocation>
    <subcellularLocation>
        <location evidence="12">Nucleus</location>
    </subcellularLocation>
</comment>
<evidence type="ECO:0000256" key="5">
    <source>
        <dbReference type="ARBA" id="ARBA00022801"/>
    </source>
</evidence>
<evidence type="ECO:0000256" key="9">
    <source>
        <dbReference type="ARBA" id="ARBA00093218"/>
    </source>
</evidence>
<dbReference type="InterPro" id="IPR029001">
    <property type="entry name" value="ITPase-like_fam"/>
</dbReference>
<comment type="catalytic activity">
    <reaction evidence="11">
        <text>N(6)-hydroxy-dATP + H2O = N(6)-hydroxy-dAMP + diphosphate + H(+)</text>
        <dbReference type="Rhea" id="RHEA:83971"/>
        <dbReference type="ChEBI" id="CHEBI:15377"/>
        <dbReference type="ChEBI" id="CHEBI:15378"/>
        <dbReference type="ChEBI" id="CHEBI:33019"/>
        <dbReference type="ChEBI" id="CHEBI:233529"/>
        <dbReference type="ChEBI" id="CHEBI:233530"/>
    </reaction>
    <physiologicalReaction direction="left-to-right" evidence="11">
        <dbReference type="Rhea" id="RHEA:83972"/>
    </physiologicalReaction>
</comment>
<dbReference type="SUPFAM" id="SSF52972">
    <property type="entry name" value="ITPase-like"/>
    <property type="match status" value="1"/>
</dbReference>
<evidence type="ECO:0000256" key="2">
    <source>
        <dbReference type="ARBA" id="ARBA00022490"/>
    </source>
</evidence>
<dbReference type="EMBL" id="KZ819662">
    <property type="protein sequence ID" value="PWN30820.1"/>
    <property type="molecule type" value="Genomic_DNA"/>
</dbReference>
<comment type="function">
    <text evidence="12">Pyrophosphatase that hydrolyzes non-canonical purine nucleotides such as inosine triphosphate (ITP), deoxyinosine triphosphate (dITP) or xanthosine 5'-triphosphate (XTP) to their respective monophosphate derivatives. The enzyme does not distinguish between the deoxy- and ribose forms. Probably excludes non-canonical purines from RNA and DNA precursor pools, thus preventing their incorporation into RNA and DNA and avoiding chromosomal lesions.</text>
</comment>
<organism evidence="14 15">
    <name type="scientific">Jaminaea rosea</name>
    <dbReference type="NCBI Taxonomy" id="1569628"/>
    <lineage>
        <taxon>Eukaryota</taxon>
        <taxon>Fungi</taxon>
        <taxon>Dikarya</taxon>
        <taxon>Basidiomycota</taxon>
        <taxon>Ustilaginomycotina</taxon>
        <taxon>Exobasidiomycetes</taxon>
        <taxon>Microstromatales</taxon>
        <taxon>Microstromatales incertae sedis</taxon>
        <taxon>Jaminaea</taxon>
    </lineage>
</organism>
<dbReference type="GeneID" id="37026050"/>
<dbReference type="GO" id="GO:0035870">
    <property type="term" value="F:dITP diphosphatase activity"/>
    <property type="evidence" value="ECO:0007669"/>
    <property type="project" value="UniProtKB-UniRule"/>
</dbReference>
<dbReference type="Pfam" id="PF01725">
    <property type="entry name" value="Ham1p_like"/>
    <property type="match status" value="1"/>
</dbReference>
<evidence type="ECO:0000256" key="1">
    <source>
        <dbReference type="ARBA" id="ARBA00008023"/>
    </source>
</evidence>
<keyword evidence="4 12" id="KW-0547">Nucleotide-binding</keyword>